<evidence type="ECO:0000313" key="7">
    <source>
        <dbReference type="EMBL" id="SDJ52281.1"/>
    </source>
</evidence>
<evidence type="ECO:0000256" key="3">
    <source>
        <dbReference type="ARBA" id="ARBA00022679"/>
    </source>
</evidence>
<dbReference type="GO" id="GO:0005737">
    <property type="term" value="C:cytoplasm"/>
    <property type="evidence" value="ECO:0007669"/>
    <property type="project" value="TreeGrafter"/>
</dbReference>
<dbReference type="Proteomes" id="UP000199093">
    <property type="component" value="Unassembled WGS sequence"/>
</dbReference>
<dbReference type="InterPro" id="IPR002941">
    <property type="entry name" value="DNA_methylase_N4/N6"/>
</dbReference>
<evidence type="ECO:0000259" key="6">
    <source>
        <dbReference type="Pfam" id="PF01555"/>
    </source>
</evidence>
<dbReference type="GO" id="GO:0003677">
    <property type="term" value="F:DNA binding"/>
    <property type="evidence" value="ECO:0007669"/>
    <property type="project" value="InterPro"/>
</dbReference>
<evidence type="ECO:0000313" key="8">
    <source>
        <dbReference type="Proteomes" id="UP000199093"/>
    </source>
</evidence>
<gene>
    <name evidence="7" type="ORF">SAMN04487993_104022</name>
</gene>
<dbReference type="GO" id="GO:0032259">
    <property type="term" value="P:methylation"/>
    <property type="evidence" value="ECO:0007669"/>
    <property type="project" value="UniProtKB-KW"/>
</dbReference>
<dbReference type="OrthoDB" id="9773571at2"/>
<accession>A0A1G8UEW7</accession>
<evidence type="ECO:0000256" key="5">
    <source>
        <dbReference type="RuleBase" id="RU362026"/>
    </source>
</evidence>
<dbReference type="Gene3D" id="3.40.50.150">
    <property type="entry name" value="Vaccinia Virus protein VP39"/>
    <property type="match status" value="1"/>
</dbReference>
<comment type="similarity">
    <text evidence="1 5">Belongs to the N(4)/N(6)-methyltransferase family.</text>
</comment>
<dbReference type="STRING" id="555512.SAMN04487993_104022"/>
<dbReference type="SUPFAM" id="SSF53335">
    <property type="entry name" value="S-adenosyl-L-methionine-dependent methyltransferases"/>
    <property type="match status" value="1"/>
</dbReference>
<reference evidence="7 8" key="1">
    <citation type="submission" date="2016-10" db="EMBL/GenBank/DDBJ databases">
        <authorList>
            <person name="de Groot N.N."/>
        </authorList>
    </citation>
    <scope>NUCLEOTIDE SEQUENCE [LARGE SCALE GENOMIC DNA]</scope>
    <source>
        <strain evidence="7 8">DSM 26424</strain>
    </source>
</reference>
<dbReference type="PROSITE" id="PS00092">
    <property type="entry name" value="N6_MTASE"/>
    <property type="match status" value="1"/>
</dbReference>
<keyword evidence="3 7" id="KW-0808">Transferase</keyword>
<dbReference type="GO" id="GO:0009007">
    <property type="term" value="F:site-specific DNA-methyltransferase (adenine-specific) activity"/>
    <property type="evidence" value="ECO:0007669"/>
    <property type="project" value="UniProtKB-EC"/>
</dbReference>
<dbReference type="Pfam" id="PF01555">
    <property type="entry name" value="N6_N4_Mtase"/>
    <property type="match status" value="1"/>
</dbReference>
<evidence type="ECO:0000256" key="1">
    <source>
        <dbReference type="ARBA" id="ARBA00006594"/>
    </source>
</evidence>
<keyword evidence="8" id="KW-1185">Reference proteome</keyword>
<dbReference type="PANTHER" id="PTHR13370">
    <property type="entry name" value="RNA METHYLASE-RELATED"/>
    <property type="match status" value="1"/>
</dbReference>
<dbReference type="AlphaFoldDB" id="A0A1G8UEW7"/>
<dbReference type="EMBL" id="FNEJ01000040">
    <property type="protein sequence ID" value="SDJ52281.1"/>
    <property type="molecule type" value="Genomic_DNA"/>
</dbReference>
<dbReference type="GO" id="GO:0008170">
    <property type="term" value="F:N-methyltransferase activity"/>
    <property type="evidence" value="ECO:0007669"/>
    <property type="project" value="InterPro"/>
</dbReference>
<proteinExistence type="inferred from homology"/>
<comment type="catalytic activity">
    <reaction evidence="4">
        <text>a 2'-deoxyadenosine in DNA + S-adenosyl-L-methionine = an N(6)-methyl-2'-deoxyadenosine in DNA + S-adenosyl-L-homocysteine + H(+)</text>
        <dbReference type="Rhea" id="RHEA:15197"/>
        <dbReference type="Rhea" id="RHEA-COMP:12418"/>
        <dbReference type="Rhea" id="RHEA-COMP:12419"/>
        <dbReference type="ChEBI" id="CHEBI:15378"/>
        <dbReference type="ChEBI" id="CHEBI:57856"/>
        <dbReference type="ChEBI" id="CHEBI:59789"/>
        <dbReference type="ChEBI" id="CHEBI:90615"/>
        <dbReference type="ChEBI" id="CHEBI:90616"/>
        <dbReference type="EC" id="2.1.1.72"/>
    </reaction>
</comment>
<dbReference type="InterPro" id="IPR002052">
    <property type="entry name" value="DNA_methylase_N6_adenine_CS"/>
</dbReference>
<keyword evidence="2 7" id="KW-0489">Methyltransferase</keyword>
<organism evidence="7 8">
    <name type="scientific">Salipiger marinus</name>
    <dbReference type="NCBI Taxonomy" id="555512"/>
    <lineage>
        <taxon>Bacteria</taxon>
        <taxon>Pseudomonadati</taxon>
        <taxon>Pseudomonadota</taxon>
        <taxon>Alphaproteobacteria</taxon>
        <taxon>Rhodobacterales</taxon>
        <taxon>Roseobacteraceae</taxon>
        <taxon>Salipiger</taxon>
    </lineage>
</organism>
<dbReference type="PRINTS" id="PR00508">
    <property type="entry name" value="S21N4MTFRASE"/>
</dbReference>
<feature type="domain" description="DNA methylase N-4/N-6" evidence="6">
    <location>
        <begin position="22"/>
        <end position="233"/>
    </location>
</feature>
<dbReference type="InterPro" id="IPR029063">
    <property type="entry name" value="SAM-dependent_MTases_sf"/>
</dbReference>
<dbReference type="InterPro" id="IPR001091">
    <property type="entry name" value="RM_Methyltransferase"/>
</dbReference>
<dbReference type="RefSeq" id="WP_089852231.1">
    <property type="nucleotide sequence ID" value="NZ_FNEJ01000040.1"/>
</dbReference>
<dbReference type="PANTHER" id="PTHR13370:SF3">
    <property type="entry name" value="TRNA (GUANINE(10)-N2)-METHYLTRANSFERASE HOMOLOG"/>
    <property type="match status" value="1"/>
</dbReference>
<name>A0A1G8UEW7_9RHOB</name>
<evidence type="ECO:0000256" key="2">
    <source>
        <dbReference type="ARBA" id="ARBA00022603"/>
    </source>
</evidence>
<sequence>MTIDMRLGDCLDVIATLPDACVDAIVTDPPYQQTSLEWDRWVDGWPGAVARILKPGGSMWVFGTLRMFLDRRDEFADWRLAQDIIWEKHNGSSMRTDRFRRVHEQAAQFYRGEWSAVYKGRVVTMDARKRTVTRTLSPAHLGKTGASTFESEEGGPRIMRSVIYARSQHGAAIHKAQKPEAIIEPLIVNCCPPGGVVLDPFGGSGTTAIVAARLGRSAISIEKNPDHFRAAQERLRGDLLSSSIDAGVWT</sequence>
<dbReference type="EC" id="2.1.1.-" evidence="5"/>
<protein>
    <recommendedName>
        <fullName evidence="5">Methyltransferase</fullName>
        <ecNumber evidence="5">2.1.1.-</ecNumber>
    </recommendedName>
</protein>
<evidence type="ECO:0000256" key="4">
    <source>
        <dbReference type="ARBA" id="ARBA00047942"/>
    </source>
</evidence>